<dbReference type="EMBL" id="JBDODL010000153">
    <property type="protein sequence ID" value="MES1918912.1"/>
    <property type="molecule type" value="Genomic_DNA"/>
</dbReference>
<gene>
    <name evidence="1" type="ORF">MHBO_000802</name>
</gene>
<proteinExistence type="predicted"/>
<name>A0ABV2AH37_9EUKA</name>
<accession>A0ABV2AH37</accession>
<reference evidence="1 2" key="1">
    <citation type="journal article" date="2024" name="BMC Biol.">
        <title>Comparative genomics of Ascetosporea gives new insight into the evolutionary basis for animal parasitism in Rhizaria.</title>
        <authorList>
            <person name="Hiltunen Thoren M."/>
            <person name="Onut-Brannstrom I."/>
            <person name="Alfjorden A."/>
            <person name="Peckova H."/>
            <person name="Swords F."/>
            <person name="Hooper C."/>
            <person name="Holzer A.S."/>
            <person name="Bass D."/>
            <person name="Burki F."/>
        </authorList>
    </citation>
    <scope>NUCLEOTIDE SEQUENCE [LARGE SCALE GENOMIC DNA]</scope>
    <source>
        <strain evidence="1">20-A016</strain>
    </source>
</reference>
<evidence type="ECO:0000313" key="1">
    <source>
        <dbReference type="EMBL" id="MES1918912.1"/>
    </source>
</evidence>
<sequence>MIKEKFFGKVWTDYPTILPNLTEKMVLSSAKINDLGCSVDGAFSLLNENDKNC</sequence>
<dbReference type="Proteomes" id="UP001439008">
    <property type="component" value="Unassembled WGS sequence"/>
</dbReference>
<organism evidence="1 2">
    <name type="scientific">Bonamia ostreae</name>
    <dbReference type="NCBI Taxonomy" id="126728"/>
    <lineage>
        <taxon>Eukaryota</taxon>
        <taxon>Sar</taxon>
        <taxon>Rhizaria</taxon>
        <taxon>Endomyxa</taxon>
        <taxon>Ascetosporea</taxon>
        <taxon>Haplosporida</taxon>
        <taxon>Bonamia</taxon>
    </lineage>
</organism>
<keyword evidence="2" id="KW-1185">Reference proteome</keyword>
<evidence type="ECO:0000313" key="2">
    <source>
        <dbReference type="Proteomes" id="UP001439008"/>
    </source>
</evidence>
<comment type="caution">
    <text evidence="1">The sequence shown here is derived from an EMBL/GenBank/DDBJ whole genome shotgun (WGS) entry which is preliminary data.</text>
</comment>
<protein>
    <submittedName>
        <fullName evidence="1">Uncharacterized protein</fullName>
    </submittedName>
</protein>